<evidence type="ECO:0000313" key="1">
    <source>
        <dbReference type="EMBL" id="BAP57502.1"/>
    </source>
</evidence>
<dbReference type="AlphaFoldDB" id="A0A090AN62"/>
<sequence>MSMIHIWPEAITKTDGLVTASITLEQPDKIRHLLWYRFPEEYLALLSPNCRIHDNSLFWWSR</sequence>
<proteinExistence type="predicted"/>
<gene>
    <name evidence="1" type="ORF">THII_3205</name>
</gene>
<evidence type="ECO:0000313" key="2">
    <source>
        <dbReference type="Proteomes" id="UP000031623"/>
    </source>
</evidence>
<protein>
    <submittedName>
        <fullName evidence="1">Uncharacterized protein</fullName>
    </submittedName>
</protein>
<dbReference type="KEGG" id="tig:THII_3205"/>
<dbReference type="HOGENOM" id="CLU_2902885_0_0_6"/>
<dbReference type="Proteomes" id="UP000031623">
    <property type="component" value="Chromosome"/>
</dbReference>
<organism evidence="1 2">
    <name type="scientific">Thioploca ingrica</name>
    <dbReference type="NCBI Taxonomy" id="40754"/>
    <lineage>
        <taxon>Bacteria</taxon>
        <taxon>Pseudomonadati</taxon>
        <taxon>Pseudomonadota</taxon>
        <taxon>Gammaproteobacteria</taxon>
        <taxon>Thiotrichales</taxon>
        <taxon>Thiotrichaceae</taxon>
        <taxon>Thioploca</taxon>
    </lineage>
</organism>
<name>A0A090AN62_9GAMM</name>
<dbReference type="STRING" id="40754.THII_3205"/>
<accession>A0A090AN62</accession>
<keyword evidence="2" id="KW-1185">Reference proteome</keyword>
<dbReference type="OrthoDB" id="396512at2"/>
<dbReference type="EMBL" id="AP014633">
    <property type="protein sequence ID" value="BAP57502.1"/>
    <property type="molecule type" value="Genomic_DNA"/>
</dbReference>
<reference evidence="1 2" key="1">
    <citation type="journal article" date="2014" name="ISME J.">
        <title>Ecophysiology of Thioploca ingrica as revealed by the complete genome sequence supplemented with proteomic evidence.</title>
        <authorList>
            <person name="Kojima H."/>
            <person name="Ogura Y."/>
            <person name="Yamamoto N."/>
            <person name="Togashi T."/>
            <person name="Mori H."/>
            <person name="Watanabe T."/>
            <person name="Nemoto F."/>
            <person name="Kurokawa K."/>
            <person name="Hayashi T."/>
            <person name="Fukui M."/>
        </authorList>
    </citation>
    <scope>NUCLEOTIDE SEQUENCE [LARGE SCALE GENOMIC DNA]</scope>
</reference>